<evidence type="ECO:0000313" key="2">
    <source>
        <dbReference type="Proteomes" id="UP000287033"/>
    </source>
</evidence>
<proteinExistence type="predicted"/>
<organism evidence="1 2">
    <name type="scientific">Chiloscyllium punctatum</name>
    <name type="common">Brownbanded bambooshark</name>
    <name type="synonym">Hemiscyllium punctatum</name>
    <dbReference type="NCBI Taxonomy" id="137246"/>
    <lineage>
        <taxon>Eukaryota</taxon>
        <taxon>Metazoa</taxon>
        <taxon>Chordata</taxon>
        <taxon>Craniata</taxon>
        <taxon>Vertebrata</taxon>
        <taxon>Chondrichthyes</taxon>
        <taxon>Elasmobranchii</taxon>
        <taxon>Galeomorphii</taxon>
        <taxon>Galeoidea</taxon>
        <taxon>Orectolobiformes</taxon>
        <taxon>Hemiscylliidae</taxon>
        <taxon>Chiloscyllium</taxon>
    </lineage>
</organism>
<reference evidence="1 2" key="1">
    <citation type="journal article" date="2018" name="Nat. Ecol. Evol.">
        <title>Shark genomes provide insights into elasmobranch evolution and the origin of vertebrates.</title>
        <authorList>
            <person name="Hara Y"/>
            <person name="Yamaguchi K"/>
            <person name="Onimaru K"/>
            <person name="Kadota M"/>
            <person name="Koyanagi M"/>
            <person name="Keeley SD"/>
            <person name="Tatsumi K"/>
            <person name="Tanaka K"/>
            <person name="Motone F"/>
            <person name="Kageyama Y"/>
            <person name="Nozu R"/>
            <person name="Adachi N"/>
            <person name="Nishimura O"/>
            <person name="Nakagawa R"/>
            <person name="Tanegashima C"/>
            <person name="Kiyatake I"/>
            <person name="Matsumoto R"/>
            <person name="Murakumo K"/>
            <person name="Nishida K"/>
            <person name="Terakita A"/>
            <person name="Kuratani S"/>
            <person name="Sato K"/>
            <person name="Hyodo S Kuraku.S."/>
        </authorList>
    </citation>
    <scope>NUCLEOTIDE SEQUENCE [LARGE SCALE GENOMIC DNA]</scope>
</reference>
<dbReference type="AlphaFoldDB" id="A0A401RRT1"/>
<keyword evidence="2" id="KW-1185">Reference proteome</keyword>
<dbReference type="EMBL" id="BEZZ01001979">
    <property type="protein sequence ID" value="GCC20850.1"/>
    <property type="molecule type" value="Genomic_DNA"/>
</dbReference>
<sequence>MTATGLRDTTAPAPACPATVKELHSGDAVLLPSSKSTGRKLYRRKDPAATSSKMSRCVLHHSYSARCFVTQLDEFRALQKKTTLLHQNGEKM</sequence>
<protein>
    <submittedName>
        <fullName evidence="1">Uncharacterized protein</fullName>
    </submittedName>
</protein>
<name>A0A401RRT1_CHIPU</name>
<comment type="caution">
    <text evidence="1">The sequence shown here is derived from an EMBL/GenBank/DDBJ whole genome shotgun (WGS) entry which is preliminary data.</text>
</comment>
<gene>
    <name evidence="1" type="ORF">chiPu_0019418</name>
</gene>
<evidence type="ECO:0000313" key="1">
    <source>
        <dbReference type="EMBL" id="GCC20850.1"/>
    </source>
</evidence>
<dbReference type="Proteomes" id="UP000287033">
    <property type="component" value="Unassembled WGS sequence"/>
</dbReference>
<accession>A0A401RRT1</accession>